<dbReference type="EMBL" id="UZAU01000801">
    <property type="status" value="NOT_ANNOTATED_CDS"/>
    <property type="molecule type" value="Genomic_DNA"/>
</dbReference>
<proteinExistence type="predicted"/>
<accession>A0A803QNR3</accession>
<dbReference type="AlphaFoldDB" id="A0A803QNR3"/>
<evidence type="ECO:0000313" key="1">
    <source>
        <dbReference type="EnsemblPlants" id="cds.evm.model.10.421"/>
    </source>
</evidence>
<organism evidence="1 2">
    <name type="scientific">Cannabis sativa</name>
    <name type="common">Hemp</name>
    <name type="synonym">Marijuana</name>
    <dbReference type="NCBI Taxonomy" id="3483"/>
    <lineage>
        <taxon>Eukaryota</taxon>
        <taxon>Viridiplantae</taxon>
        <taxon>Streptophyta</taxon>
        <taxon>Embryophyta</taxon>
        <taxon>Tracheophyta</taxon>
        <taxon>Spermatophyta</taxon>
        <taxon>Magnoliopsida</taxon>
        <taxon>eudicotyledons</taxon>
        <taxon>Gunneridae</taxon>
        <taxon>Pentapetalae</taxon>
        <taxon>rosids</taxon>
        <taxon>fabids</taxon>
        <taxon>Rosales</taxon>
        <taxon>Cannabaceae</taxon>
        <taxon>Cannabis</taxon>
    </lineage>
</organism>
<dbReference type="EnsemblPlants" id="evm.model.10.421">
    <property type="protein sequence ID" value="cds.evm.model.10.421"/>
    <property type="gene ID" value="evm.TU.10.421"/>
</dbReference>
<reference evidence="1" key="1">
    <citation type="submission" date="2021-03" db="UniProtKB">
        <authorList>
            <consortium name="EnsemblPlants"/>
        </authorList>
    </citation>
    <scope>IDENTIFICATION</scope>
</reference>
<evidence type="ECO:0000313" key="2">
    <source>
        <dbReference type="Proteomes" id="UP000596661"/>
    </source>
</evidence>
<dbReference type="Proteomes" id="UP000596661">
    <property type="component" value="Unassembled WGS sequence"/>
</dbReference>
<keyword evidence="2" id="KW-1185">Reference proteome</keyword>
<dbReference type="Gramene" id="evm.model.10.421">
    <property type="protein sequence ID" value="cds.evm.model.10.421"/>
    <property type="gene ID" value="evm.TU.10.421"/>
</dbReference>
<name>A0A803QNR3_CANSA</name>
<protein>
    <submittedName>
        <fullName evidence="1">Uncharacterized protein</fullName>
    </submittedName>
</protein>
<sequence length="211" mass="23190">MKFNIFVITVGHCSAFMMSGPPEKAGGAQLRTFHLRVPIYSLATLGLARTMATRCQLELRSRAYRRTAISISRSHYLAPLLRLAFTQTYFPDSGLHEGLGDCGGLTSPDHEPTPGPLPRPEHLGKRAPHLDLTEAEVALTPEEKLELSKLLLKKRSTPAKRVSVDAISLEDNEDGIIFPEKALASLNPSNPLLIEEKEAKRAQRGESSKPT</sequence>